<feature type="transmembrane region" description="Helical" evidence="1">
    <location>
        <begin position="248"/>
        <end position="268"/>
    </location>
</feature>
<protein>
    <recommendedName>
        <fullName evidence="4">EB domain-containing protein</fullName>
    </recommendedName>
</protein>
<evidence type="ECO:0008006" key="4">
    <source>
        <dbReference type="Google" id="ProtNLM"/>
    </source>
</evidence>
<evidence type="ECO:0000313" key="2">
    <source>
        <dbReference type="EMBL" id="CAL4076276.1"/>
    </source>
</evidence>
<evidence type="ECO:0000256" key="1">
    <source>
        <dbReference type="SAM" id="Phobius"/>
    </source>
</evidence>
<dbReference type="Proteomes" id="UP001497623">
    <property type="component" value="Unassembled WGS sequence"/>
</dbReference>
<sequence>MTQQVTIFYVPMFRYPLLRLTECFYGQPCSHTYDCAPVVGSISYTGYPCHNEKCNCSFLEMPEYGVKTNRFECTPHIFVLNRHKCNSSVSDSCSNVTNSHCEEIGRYYIGTLYDEICRCDEGYMMVEGWCKQAKRVKTMEYCGVKEEILHLCDYEENKFCDNNLCICFENYYTSYDIGSCRPKSEYIGEGNVVGYKVKPGIYCYDDDDCLDGLHCIHHTCDCPKDPVNCTYVESIESCDCGELENQNFVGPLLVGLLGGSIIIAFWVFTTKKTWNDFRWSSLTNIPICRHIGQQLPDSSRPKVRTILVPQRKGVQCSNQLKIFGGQRPSRIKYYLPIGKKDPYLASANHDTSMLVAKNPPYRECYYAIDYISRFGSSIISSVDRQQMPLIKDEHQPSASSIGFNDVHQRTISPSAVD</sequence>
<keyword evidence="3" id="KW-1185">Reference proteome</keyword>
<feature type="non-terminal residue" evidence="2">
    <location>
        <position position="417"/>
    </location>
</feature>
<comment type="caution">
    <text evidence="2">The sequence shown here is derived from an EMBL/GenBank/DDBJ whole genome shotgun (WGS) entry which is preliminary data.</text>
</comment>
<evidence type="ECO:0000313" key="3">
    <source>
        <dbReference type="Proteomes" id="UP001497623"/>
    </source>
</evidence>
<accession>A0AAV2QDX4</accession>
<organism evidence="2 3">
    <name type="scientific">Meganyctiphanes norvegica</name>
    <name type="common">Northern krill</name>
    <name type="synonym">Thysanopoda norvegica</name>
    <dbReference type="NCBI Taxonomy" id="48144"/>
    <lineage>
        <taxon>Eukaryota</taxon>
        <taxon>Metazoa</taxon>
        <taxon>Ecdysozoa</taxon>
        <taxon>Arthropoda</taxon>
        <taxon>Crustacea</taxon>
        <taxon>Multicrustacea</taxon>
        <taxon>Malacostraca</taxon>
        <taxon>Eumalacostraca</taxon>
        <taxon>Eucarida</taxon>
        <taxon>Euphausiacea</taxon>
        <taxon>Euphausiidae</taxon>
        <taxon>Meganyctiphanes</taxon>
    </lineage>
</organism>
<keyword evidence="1" id="KW-0472">Membrane</keyword>
<keyword evidence="1" id="KW-1133">Transmembrane helix</keyword>
<gene>
    <name evidence="2" type="ORF">MNOR_LOCUS10099</name>
</gene>
<name>A0AAV2QDX4_MEGNR</name>
<dbReference type="EMBL" id="CAXKWB010005016">
    <property type="protein sequence ID" value="CAL4076276.1"/>
    <property type="molecule type" value="Genomic_DNA"/>
</dbReference>
<dbReference type="AlphaFoldDB" id="A0AAV2QDX4"/>
<proteinExistence type="predicted"/>
<keyword evidence="1" id="KW-0812">Transmembrane</keyword>
<reference evidence="2 3" key="1">
    <citation type="submission" date="2024-05" db="EMBL/GenBank/DDBJ databases">
        <authorList>
            <person name="Wallberg A."/>
        </authorList>
    </citation>
    <scope>NUCLEOTIDE SEQUENCE [LARGE SCALE GENOMIC DNA]</scope>
</reference>